<comment type="caution">
    <text evidence="2">The sequence shown here is derived from an EMBL/GenBank/DDBJ whole genome shotgun (WGS) entry which is preliminary data.</text>
</comment>
<feature type="signal peptide" evidence="1">
    <location>
        <begin position="1"/>
        <end position="21"/>
    </location>
</feature>
<dbReference type="Proteomes" id="UP001596972">
    <property type="component" value="Unassembled WGS sequence"/>
</dbReference>
<keyword evidence="3" id="KW-1185">Reference proteome</keyword>
<protein>
    <submittedName>
        <fullName evidence="2">Uncharacterized protein</fullName>
    </submittedName>
</protein>
<sequence length="152" mass="16948">MASSALALVMPWAAAAVPAHAAESAPEVKRDHPGPHHWMYTNDDRSGGKVDFWPQGDIVRISDLQDEGAAVEVTIRNVTKDPDAKEYKRTFEGAGWGKEFRASMGQPYNMAEKHCFWFRIRLVKNGSVIAGSKDTAQWRNYNNTKKECPGVD</sequence>
<gene>
    <name evidence="2" type="ORF">ACFQ11_29775</name>
</gene>
<evidence type="ECO:0000256" key="1">
    <source>
        <dbReference type="SAM" id="SignalP"/>
    </source>
</evidence>
<organism evidence="2 3">
    <name type="scientific">Actinomadura sediminis</name>
    <dbReference type="NCBI Taxonomy" id="1038904"/>
    <lineage>
        <taxon>Bacteria</taxon>
        <taxon>Bacillati</taxon>
        <taxon>Actinomycetota</taxon>
        <taxon>Actinomycetes</taxon>
        <taxon>Streptosporangiales</taxon>
        <taxon>Thermomonosporaceae</taxon>
        <taxon>Actinomadura</taxon>
    </lineage>
</organism>
<reference evidence="3" key="1">
    <citation type="journal article" date="2019" name="Int. J. Syst. Evol. Microbiol.">
        <title>The Global Catalogue of Microorganisms (GCM) 10K type strain sequencing project: providing services to taxonomists for standard genome sequencing and annotation.</title>
        <authorList>
            <consortium name="The Broad Institute Genomics Platform"/>
            <consortium name="The Broad Institute Genome Sequencing Center for Infectious Disease"/>
            <person name="Wu L."/>
            <person name="Ma J."/>
        </authorList>
    </citation>
    <scope>NUCLEOTIDE SEQUENCE [LARGE SCALE GENOMIC DNA]</scope>
    <source>
        <strain evidence="3">JCM 31202</strain>
    </source>
</reference>
<keyword evidence="1" id="KW-0732">Signal</keyword>
<dbReference type="EMBL" id="JBHTJA010000091">
    <property type="protein sequence ID" value="MFD0904607.1"/>
    <property type="molecule type" value="Genomic_DNA"/>
</dbReference>
<accession>A0ABW3EZ20</accession>
<proteinExistence type="predicted"/>
<evidence type="ECO:0000313" key="2">
    <source>
        <dbReference type="EMBL" id="MFD0904607.1"/>
    </source>
</evidence>
<dbReference type="RefSeq" id="WP_378304643.1">
    <property type="nucleotide sequence ID" value="NZ_JBHTJA010000091.1"/>
</dbReference>
<feature type="chain" id="PRO_5046675620" evidence="1">
    <location>
        <begin position="22"/>
        <end position="152"/>
    </location>
</feature>
<evidence type="ECO:0000313" key="3">
    <source>
        <dbReference type="Proteomes" id="UP001596972"/>
    </source>
</evidence>
<name>A0ABW3EZ20_9ACTN</name>